<protein>
    <submittedName>
        <fullName evidence="1">Uncharacterized protein</fullName>
    </submittedName>
</protein>
<name>A0A0G3BN49_9BURK</name>
<evidence type="ECO:0000313" key="1">
    <source>
        <dbReference type="EMBL" id="AKJ28771.1"/>
    </source>
</evidence>
<keyword evidence="2" id="KW-1185">Reference proteome</keyword>
<dbReference type="Proteomes" id="UP000035352">
    <property type="component" value="Chromosome"/>
</dbReference>
<accession>A0A0G3BN49</accession>
<dbReference type="RefSeq" id="WP_047194562.1">
    <property type="nucleotide sequence ID" value="NZ_CP011371.1"/>
</dbReference>
<evidence type="ECO:0000313" key="2">
    <source>
        <dbReference type="Proteomes" id="UP000035352"/>
    </source>
</evidence>
<sequence length="68" mass="7433">MSNVVLLPDYLAAIECAKRVVRYRTACTPKSSPAERAMYRKLISTECEVVARVADSIMNGQAAEGAQQ</sequence>
<dbReference type="KEGG" id="pbh:AAW51_2080"/>
<reference evidence="1 2" key="1">
    <citation type="submission" date="2015-05" db="EMBL/GenBank/DDBJ databases">
        <authorList>
            <person name="Tang B."/>
            <person name="Yu Y."/>
        </authorList>
    </citation>
    <scope>NUCLEOTIDE SEQUENCE [LARGE SCALE GENOMIC DNA]</scope>
    <source>
        <strain evidence="1 2">DSM 7029</strain>
    </source>
</reference>
<gene>
    <name evidence="1" type="ORF">AAW51_2080</name>
</gene>
<dbReference type="STRING" id="413882.AAW51_2080"/>
<dbReference type="AlphaFoldDB" id="A0A0G3BN49"/>
<dbReference type="EMBL" id="CP011371">
    <property type="protein sequence ID" value="AKJ28771.1"/>
    <property type="molecule type" value="Genomic_DNA"/>
</dbReference>
<proteinExistence type="predicted"/>
<organism evidence="1 2">
    <name type="scientific">Caldimonas brevitalea</name>
    <dbReference type="NCBI Taxonomy" id="413882"/>
    <lineage>
        <taxon>Bacteria</taxon>
        <taxon>Pseudomonadati</taxon>
        <taxon>Pseudomonadota</taxon>
        <taxon>Betaproteobacteria</taxon>
        <taxon>Burkholderiales</taxon>
        <taxon>Sphaerotilaceae</taxon>
        <taxon>Caldimonas</taxon>
    </lineage>
</organism>